<dbReference type="AlphaFoldDB" id="A0A8H6M0W9"/>
<feature type="compositionally biased region" description="Basic and acidic residues" evidence="1">
    <location>
        <begin position="259"/>
        <end position="295"/>
    </location>
</feature>
<feature type="region of interest" description="Disordered" evidence="1">
    <location>
        <begin position="84"/>
        <end position="126"/>
    </location>
</feature>
<comment type="caution">
    <text evidence="2">The sequence shown here is derived from an EMBL/GenBank/DDBJ whole genome shotgun (WGS) entry which is preliminary data.</text>
</comment>
<accession>A0A8H6M0W9</accession>
<feature type="region of interest" description="Disordered" evidence="1">
    <location>
        <begin position="202"/>
        <end position="307"/>
    </location>
</feature>
<keyword evidence="3" id="KW-1185">Reference proteome</keyword>
<gene>
    <name evidence="2" type="ORF">DFP72DRAFT_852651</name>
</gene>
<feature type="compositionally biased region" description="Basic and acidic residues" evidence="1">
    <location>
        <begin position="87"/>
        <end position="106"/>
    </location>
</feature>
<proteinExistence type="predicted"/>
<reference evidence="2 3" key="1">
    <citation type="submission" date="2020-07" db="EMBL/GenBank/DDBJ databases">
        <title>Comparative genomics of pyrophilous fungi reveals a link between fire events and developmental genes.</title>
        <authorList>
            <consortium name="DOE Joint Genome Institute"/>
            <person name="Steindorff A.S."/>
            <person name="Carver A."/>
            <person name="Calhoun S."/>
            <person name="Stillman K."/>
            <person name="Liu H."/>
            <person name="Lipzen A."/>
            <person name="Pangilinan J."/>
            <person name="Labutti K."/>
            <person name="Bruns T.D."/>
            <person name="Grigoriev I.V."/>
        </authorList>
    </citation>
    <scope>NUCLEOTIDE SEQUENCE [LARGE SCALE GENOMIC DNA]</scope>
    <source>
        <strain evidence="2 3">CBS 144469</strain>
    </source>
</reference>
<evidence type="ECO:0000313" key="2">
    <source>
        <dbReference type="EMBL" id="KAF6749209.1"/>
    </source>
</evidence>
<organism evidence="2 3">
    <name type="scientific">Ephemerocybe angulata</name>
    <dbReference type="NCBI Taxonomy" id="980116"/>
    <lineage>
        <taxon>Eukaryota</taxon>
        <taxon>Fungi</taxon>
        <taxon>Dikarya</taxon>
        <taxon>Basidiomycota</taxon>
        <taxon>Agaricomycotina</taxon>
        <taxon>Agaricomycetes</taxon>
        <taxon>Agaricomycetidae</taxon>
        <taxon>Agaricales</taxon>
        <taxon>Agaricineae</taxon>
        <taxon>Psathyrellaceae</taxon>
        <taxon>Ephemerocybe</taxon>
    </lineage>
</organism>
<evidence type="ECO:0000256" key="1">
    <source>
        <dbReference type="SAM" id="MobiDB-lite"/>
    </source>
</evidence>
<sequence length="307" mass="34300">MTPRGTVTDCGTALGQLLNGCERLERKGAWGIDNLASSRMHYFGKWTQPKISYAELEFKQHPTKKRHRAKTRLHLAYVPQEWTPKIPRREKLRKRDENPDKSEGAKIDTPPNASPMLTVPDKGLNTDPQMTGVGYERGEISLKRLSIVQLFSGISNRPIARTNVRLTGGDAEVLDERANDRYMPCTLHPSAFVIYHPNDRLHPRVDTQKNEPSSNQHPIGKAPNQAPNLPLDPIYQTCKMPNILTGPAPQRKPATVLVEGDRAPKAVGGKDHPTHPSPARMERSIETRQEYKNGEQTKPTPGTPSSP</sequence>
<dbReference type="Proteomes" id="UP000521943">
    <property type="component" value="Unassembled WGS sequence"/>
</dbReference>
<protein>
    <submittedName>
        <fullName evidence="2">Uncharacterized protein</fullName>
    </submittedName>
</protein>
<dbReference type="EMBL" id="JACGCI010000064">
    <property type="protein sequence ID" value="KAF6749209.1"/>
    <property type="molecule type" value="Genomic_DNA"/>
</dbReference>
<name>A0A8H6M0W9_9AGAR</name>
<evidence type="ECO:0000313" key="3">
    <source>
        <dbReference type="Proteomes" id="UP000521943"/>
    </source>
</evidence>